<dbReference type="AlphaFoldDB" id="A0A5C5YU84"/>
<dbReference type="EMBL" id="SJPO01000002">
    <property type="protein sequence ID" value="TWT78544.1"/>
    <property type="molecule type" value="Genomic_DNA"/>
</dbReference>
<accession>A0A5C5YU84</accession>
<evidence type="ECO:0000256" key="1">
    <source>
        <dbReference type="SAM" id="Phobius"/>
    </source>
</evidence>
<keyword evidence="3" id="KW-1185">Reference proteome</keyword>
<keyword evidence="1" id="KW-0472">Membrane</keyword>
<proteinExistence type="predicted"/>
<sequence length="52" mass="5866">MNPTTTRAIRIANKIHTTIEVLYLMCGVAAMMSLYSGEKIYFALRPATSQRM</sequence>
<protein>
    <submittedName>
        <fullName evidence="2">Uncharacterized protein</fullName>
    </submittedName>
</protein>
<comment type="caution">
    <text evidence="2">The sequence shown here is derived from an EMBL/GenBank/DDBJ whole genome shotgun (WGS) entry which is preliminary data.</text>
</comment>
<gene>
    <name evidence="2" type="ORF">Pla123a_13370</name>
</gene>
<keyword evidence="1" id="KW-0812">Transmembrane</keyword>
<evidence type="ECO:0000313" key="2">
    <source>
        <dbReference type="EMBL" id="TWT78544.1"/>
    </source>
</evidence>
<organism evidence="2 3">
    <name type="scientific">Posidoniimonas polymericola</name>
    <dbReference type="NCBI Taxonomy" id="2528002"/>
    <lineage>
        <taxon>Bacteria</taxon>
        <taxon>Pseudomonadati</taxon>
        <taxon>Planctomycetota</taxon>
        <taxon>Planctomycetia</taxon>
        <taxon>Pirellulales</taxon>
        <taxon>Lacipirellulaceae</taxon>
        <taxon>Posidoniimonas</taxon>
    </lineage>
</organism>
<keyword evidence="1" id="KW-1133">Transmembrane helix</keyword>
<evidence type="ECO:0000313" key="3">
    <source>
        <dbReference type="Proteomes" id="UP000318478"/>
    </source>
</evidence>
<dbReference type="RefSeq" id="WP_197527744.1">
    <property type="nucleotide sequence ID" value="NZ_SJPO01000002.1"/>
</dbReference>
<feature type="transmembrane region" description="Helical" evidence="1">
    <location>
        <begin position="21"/>
        <end position="44"/>
    </location>
</feature>
<dbReference type="Proteomes" id="UP000318478">
    <property type="component" value="Unassembled WGS sequence"/>
</dbReference>
<reference evidence="2 3" key="1">
    <citation type="submission" date="2019-02" db="EMBL/GenBank/DDBJ databases">
        <title>Deep-cultivation of Planctomycetes and their phenomic and genomic characterization uncovers novel biology.</title>
        <authorList>
            <person name="Wiegand S."/>
            <person name="Jogler M."/>
            <person name="Boedeker C."/>
            <person name="Pinto D."/>
            <person name="Vollmers J."/>
            <person name="Rivas-Marin E."/>
            <person name="Kohn T."/>
            <person name="Peeters S.H."/>
            <person name="Heuer A."/>
            <person name="Rast P."/>
            <person name="Oberbeckmann S."/>
            <person name="Bunk B."/>
            <person name="Jeske O."/>
            <person name="Meyerdierks A."/>
            <person name="Storesund J.E."/>
            <person name="Kallscheuer N."/>
            <person name="Luecker S."/>
            <person name="Lage O.M."/>
            <person name="Pohl T."/>
            <person name="Merkel B.J."/>
            <person name="Hornburger P."/>
            <person name="Mueller R.-W."/>
            <person name="Bruemmer F."/>
            <person name="Labrenz M."/>
            <person name="Spormann A.M."/>
            <person name="Op Den Camp H."/>
            <person name="Overmann J."/>
            <person name="Amann R."/>
            <person name="Jetten M.S.M."/>
            <person name="Mascher T."/>
            <person name="Medema M.H."/>
            <person name="Devos D.P."/>
            <person name="Kaster A.-K."/>
            <person name="Ovreas L."/>
            <person name="Rohde M."/>
            <person name="Galperin M.Y."/>
            <person name="Jogler C."/>
        </authorList>
    </citation>
    <scope>NUCLEOTIDE SEQUENCE [LARGE SCALE GENOMIC DNA]</scope>
    <source>
        <strain evidence="2 3">Pla123a</strain>
    </source>
</reference>
<name>A0A5C5YU84_9BACT</name>